<keyword evidence="3" id="KW-1185">Reference proteome</keyword>
<evidence type="ECO:0000313" key="3">
    <source>
        <dbReference type="Proteomes" id="UP000034883"/>
    </source>
</evidence>
<dbReference type="RefSeq" id="WP_053230560.1">
    <property type="nucleotide sequence ID" value="NZ_CP011125.1"/>
</dbReference>
<evidence type="ECO:0008006" key="4">
    <source>
        <dbReference type="Google" id="ProtNLM"/>
    </source>
</evidence>
<keyword evidence="1" id="KW-1133">Transmembrane helix</keyword>
<keyword evidence="1" id="KW-0812">Transmembrane</keyword>
<dbReference type="STRING" id="927083.DB32_000231"/>
<name>A0A0F6YGP0_9BACT</name>
<feature type="transmembrane region" description="Helical" evidence="1">
    <location>
        <begin position="59"/>
        <end position="77"/>
    </location>
</feature>
<evidence type="ECO:0000256" key="1">
    <source>
        <dbReference type="SAM" id="Phobius"/>
    </source>
</evidence>
<dbReference type="OrthoDB" id="5480803at2"/>
<dbReference type="Proteomes" id="UP000034883">
    <property type="component" value="Chromosome"/>
</dbReference>
<dbReference type="EMBL" id="CP011125">
    <property type="protein sequence ID" value="AKF03082.1"/>
    <property type="molecule type" value="Genomic_DNA"/>
</dbReference>
<dbReference type="InterPro" id="IPR018723">
    <property type="entry name" value="DUF2254_membrane"/>
</dbReference>
<keyword evidence="1" id="KW-0472">Membrane</keyword>
<protein>
    <recommendedName>
        <fullName evidence="4">DUF2254 domain-containing protein</fullName>
    </recommendedName>
</protein>
<proteinExistence type="predicted"/>
<dbReference type="KEGG" id="samy:DB32_000231"/>
<feature type="transmembrane region" description="Helical" evidence="1">
    <location>
        <begin position="129"/>
        <end position="152"/>
    </location>
</feature>
<gene>
    <name evidence="2" type="ORF">DB32_000231</name>
</gene>
<dbReference type="AlphaFoldDB" id="A0A0F6YGP0"/>
<organism evidence="2 3">
    <name type="scientific">Sandaracinus amylolyticus</name>
    <dbReference type="NCBI Taxonomy" id="927083"/>
    <lineage>
        <taxon>Bacteria</taxon>
        <taxon>Pseudomonadati</taxon>
        <taxon>Myxococcota</taxon>
        <taxon>Polyangia</taxon>
        <taxon>Polyangiales</taxon>
        <taxon>Sandaracinaceae</taxon>
        <taxon>Sandaracinus</taxon>
    </lineage>
</organism>
<reference evidence="2 3" key="1">
    <citation type="submission" date="2015-03" db="EMBL/GenBank/DDBJ databases">
        <title>Genome assembly of Sandaracinus amylolyticus DSM 53668.</title>
        <authorList>
            <person name="Sharma G."/>
            <person name="Subramanian S."/>
        </authorList>
    </citation>
    <scope>NUCLEOTIDE SEQUENCE [LARGE SCALE GENOMIC DNA]</scope>
    <source>
        <strain evidence="2 3">DSM 53668</strain>
    </source>
</reference>
<feature type="transmembrane region" description="Helical" evidence="1">
    <location>
        <begin position="98"/>
        <end position="117"/>
    </location>
</feature>
<evidence type="ECO:0000313" key="2">
    <source>
        <dbReference type="EMBL" id="AKF03082.1"/>
    </source>
</evidence>
<sequence length="500" mass="55599">MHRTFFRTLALVVVGSAIFFAAELAFEWWRLGMPGHDATSWEGVNNAKLVDLMSPLARAYNNILAMLIATIGLAIPLTANMHTPKLIDMFLRDRLNQAVLFLMAFSAANTLWVAYMVGPEFAPMWAVRFAVFGALLGWAILVPYFFYVVRFLDPSNILARLEKDVEDAIERVRTGALDPDAGQTIVHERLHQIGTIVIKSLDRTDRGVALEGIWFLKRLLDFHGQRKKDMPARWFVVDRADFVGLSAEAIALVQDEKLFFERKVLHQLYLSYQHAVSKASDVVSSISDANRVVAIAAAQRGDEAALQLSIRYFNNFLRESVKSKHVHSIYDVFHQYRLLATALTGRSDVVRDVTGYLLGYAEAARAAGLAFVPCFAAFDLASIALEARRANEPAAREIVQRVLSLPHRRSGTIEMMVLEAKLKLGASLAADGAEEASLVREAIADCSADEVRSARDGLLRAPRTFHEVTDRQVDFRWVPAEQRPALESFVASIVPSSAAA</sequence>
<accession>A0A0F6YGP0</accession>
<dbReference type="Pfam" id="PF10011">
    <property type="entry name" value="DUF2254"/>
    <property type="match status" value="1"/>
</dbReference>